<dbReference type="GO" id="GO:0016491">
    <property type="term" value="F:oxidoreductase activity"/>
    <property type="evidence" value="ECO:0007669"/>
    <property type="project" value="UniProtKB-KW"/>
</dbReference>
<dbReference type="InterPro" id="IPR036188">
    <property type="entry name" value="FAD/NAD-bd_sf"/>
</dbReference>
<dbReference type="GO" id="GO:0071949">
    <property type="term" value="F:FAD binding"/>
    <property type="evidence" value="ECO:0007669"/>
    <property type="project" value="InterPro"/>
</dbReference>
<sequence>MGSQDLPFRVAIVGGGIGGLCAALSLHHHCAGEGIKIDVYEQAPQYKEIGAGIGIGVNAARLLHSIGIGDAVNRIAGNRQGIWISFRRYDTGADIVTVPVNDREKIRQCPVHRAEFLDLLVDTIKAREAATLHTNKSCISVTDEGETVTLNFRDGSTSTVDLVVGCDGIHSNLRAQFSSDNPRYGGRIAYRGLVPISKLESNWPFPTYSVSWLGNDKHFLVFPISNNRLLNIVAFVAMEEEKLGGLKESWTATGEKNDLAKDFEDFDQTVREVISHMPEHPSKWVLNDREPLPQWVFARGKVVLMGDAAHAMLPHQGAGAGQAIEDGYILGRALRDYLSSRSHKGEGLERWMQLYQNVRLPRAQRAQATARQAGQVYEMQTEEMLGKSYEECLPIVRDSLKDRMKWVWTEDIDLGYNKAPPKKRKRVAIACPECRLRKTKCDHIVSRQVDDDMLKGIPKSSQAYIRSLEQRLRKFEEQETRAHGKPDEPASLAHHSRRSQAYSSPPPLVQQRQSILISANPEIFMGGYSGISFTQLILNAMNGADSNKLEAQSLSSPRDPPCFSTPSDLFALPPNCRELIDLFFDFHYELSPIFHAPTLLVKIDRLIAGDATYRSEHRYILAIMNMLLAIAASHQRHRTESSASSTRGYYDVAMALVGPTLLFDWKIEKVQILLLGARYLQSSSSPSECWNVLGLAIRIAYGLELHRAPGEEFDCIMRETRKRVWYACYGLDQLLSMIYGRPAATSSSTFDTPLPEDLDDDCIQKSRLLFPSLEAPSTMSFSIQVSKLYRLLESAASFADPPLETLVQLDEAFESWYAGVPPNLKVRGNMTVQDDKCLILALRANMVRILIHRQSLASTLSLLSKTEQAWKHPETLKSSMLQNSRRICVQTAEETIDLVGLRYDQTKHALGPSWFNLYYLFNAILIVVSHVVDPEYRNDKRALSQLDRAMQMIRQMSTNHQCAQRAYTFLQQLLSFMDRSLLVEGRRGVSSSRPQTGTVSSPLLEGSTNNDGGYDDLVHPDLFAFWDITQDLTTNLGTQLESYSSLGCGMWSWDVNAQHDIAQ</sequence>
<dbReference type="Pfam" id="PF01494">
    <property type="entry name" value="FAD_binding_3"/>
    <property type="match status" value="1"/>
</dbReference>
<accession>A0A0D2G7C6</accession>
<reference evidence="11 12" key="1">
    <citation type="submission" date="2015-01" db="EMBL/GenBank/DDBJ databases">
        <title>The Genome Sequence of Fonsecaea pedrosoi CBS 271.37.</title>
        <authorList>
            <consortium name="The Broad Institute Genomics Platform"/>
            <person name="Cuomo C."/>
            <person name="de Hoog S."/>
            <person name="Gorbushina A."/>
            <person name="Stielow B."/>
            <person name="Teixiera M."/>
            <person name="Abouelleil A."/>
            <person name="Chapman S.B."/>
            <person name="Priest M."/>
            <person name="Young S.K."/>
            <person name="Wortman J."/>
            <person name="Nusbaum C."/>
            <person name="Birren B."/>
        </authorList>
    </citation>
    <scope>NUCLEOTIDE SEQUENCE [LARGE SCALE GENOMIC DNA]</scope>
    <source>
        <strain evidence="11 12">CBS 271.37</strain>
    </source>
</reference>
<dbReference type="CDD" id="cd12148">
    <property type="entry name" value="fungal_TF_MHR"/>
    <property type="match status" value="1"/>
</dbReference>
<evidence type="ECO:0000256" key="4">
    <source>
        <dbReference type="ARBA" id="ARBA00023002"/>
    </source>
</evidence>
<keyword evidence="6" id="KW-0238">DNA-binding</keyword>
<dbReference type="InterPro" id="IPR007219">
    <property type="entry name" value="XnlR_reg_dom"/>
</dbReference>
<keyword evidence="1" id="KW-0285">Flavoprotein</keyword>
<dbReference type="AlphaFoldDB" id="A0A0D2G7C6"/>
<dbReference type="InterPro" id="IPR001138">
    <property type="entry name" value="Zn2Cys6_DnaBD"/>
</dbReference>
<dbReference type="GO" id="GO:0006351">
    <property type="term" value="P:DNA-templated transcription"/>
    <property type="evidence" value="ECO:0007669"/>
    <property type="project" value="InterPro"/>
</dbReference>
<dbReference type="InterPro" id="IPR036864">
    <property type="entry name" value="Zn2-C6_fun-type_DNA-bd_sf"/>
</dbReference>
<keyword evidence="2" id="KW-0479">Metal-binding</keyword>
<keyword evidence="5" id="KW-0805">Transcription regulation</keyword>
<dbReference type="PRINTS" id="PR00420">
    <property type="entry name" value="RNGMNOXGNASE"/>
</dbReference>
<evidence type="ECO:0000256" key="6">
    <source>
        <dbReference type="ARBA" id="ARBA00023125"/>
    </source>
</evidence>
<dbReference type="GO" id="GO:0044550">
    <property type="term" value="P:secondary metabolite biosynthetic process"/>
    <property type="evidence" value="ECO:0007669"/>
    <property type="project" value="TreeGrafter"/>
</dbReference>
<dbReference type="STRING" id="1442368.A0A0D2G7C6"/>
<feature type="compositionally biased region" description="Polar residues" evidence="9">
    <location>
        <begin position="989"/>
        <end position="1007"/>
    </location>
</feature>
<dbReference type="PANTHER" id="PTHR46720:SF1">
    <property type="entry name" value="HYDROXYLASE, PUTATIVE (AFU_ORTHOLOGUE AFUA_8G06050)-RELATED"/>
    <property type="match status" value="1"/>
</dbReference>
<feature type="compositionally biased region" description="Basic and acidic residues" evidence="9">
    <location>
        <begin position="475"/>
        <end position="488"/>
    </location>
</feature>
<dbReference type="EMBL" id="KN846976">
    <property type="protein sequence ID" value="KIW74640.1"/>
    <property type="molecule type" value="Genomic_DNA"/>
</dbReference>
<dbReference type="OrthoDB" id="2283488at2759"/>
<keyword evidence="7" id="KW-0804">Transcription</keyword>
<dbReference type="PANTHER" id="PTHR46720">
    <property type="entry name" value="HYDROXYLASE, PUTATIVE (AFU_ORTHOLOGUE AFUA_3G01460)-RELATED"/>
    <property type="match status" value="1"/>
</dbReference>
<dbReference type="GO" id="GO:0003677">
    <property type="term" value="F:DNA binding"/>
    <property type="evidence" value="ECO:0007669"/>
    <property type="project" value="UniProtKB-KW"/>
</dbReference>
<gene>
    <name evidence="11" type="ORF">Z517_11410</name>
</gene>
<feature type="region of interest" description="Disordered" evidence="9">
    <location>
        <begin position="475"/>
        <end position="507"/>
    </location>
</feature>
<proteinExistence type="predicted"/>
<dbReference type="VEuPathDB" id="FungiDB:Z517_11410"/>
<keyword evidence="8" id="KW-0539">Nucleus</keyword>
<dbReference type="RefSeq" id="XP_013278448.1">
    <property type="nucleotide sequence ID" value="XM_013422994.1"/>
</dbReference>
<evidence type="ECO:0000256" key="8">
    <source>
        <dbReference type="ARBA" id="ARBA00023242"/>
    </source>
</evidence>
<evidence type="ECO:0000256" key="3">
    <source>
        <dbReference type="ARBA" id="ARBA00022827"/>
    </source>
</evidence>
<evidence type="ECO:0000256" key="2">
    <source>
        <dbReference type="ARBA" id="ARBA00022723"/>
    </source>
</evidence>
<keyword evidence="3" id="KW-0274">FAD</keyword>
<dbReference type="Gene3D" id="3.50.50.60">
    <property type="entry name" value="FAD/NAD(P)-binding domain"/>
    <property type="match status" value="1"/>
</dbReference>
<evidence type="ECO:0000259" key="10">
    <source>
        <dbReference type="SMART" id="SM00906"/>
    </source>
</evidence>
<feature type="domain" description="Xylanolytic transcriptional activator regulatory" evidence="10">
    <location>
        <begin position="689"/>
        <end position="761"/>
    </location>
</feature>
<evidence type="ECO:0000256" key="9">
    <source>
        <dbReference type="SAM" id="MobiDB-lite"/>
    </source>
</evidence>
<feature type="region of interest" description="Disordered" evidence="9">
    <location>
        <begin position="987"/>
        <end position="1007"/>
    </location>
</feature>
<dbReference type="SUPFAM" id="SSF54373">
    <property type="entry name" value="FAD-linked reductases, C-terminal domain"/>
    <property type="match status" value="1"/>
</dbReference>
<keyword evidence="4" id="KW-0560">Oxidoreductase</keyword>
<dbReference type="GO" id="GO:0000981">
    <property type="term" value="F:DNA-binding transcription factor activity, RNA polymerase II-specific"/>
    <property type="evidence" value="ECO:0007669"/>
    <property type="project" value="InterPro"/>
</dbReference>
<evidence type="ECO:0000256" key="7">
    <source>
        <dbReference type="ARBA" id="ARBA00023163"/>
    </source>
</evidence>
<keyword evidence="12" id="KW-1185">Reference proteome</keyword>
<dbReference type="GeneID" id="25310900"/>
<dbReference type="InterPro" id="IPR002938">
    <property type="entry name" value="FAD-bd"/>
</dbReference>
<organism evidence="11 12">
    <name type="scientific">Fonsecaea pedrosoi CBS 271.37</name>
    <dbReference type="NCBI Taxonomy" id="1442368"/>
    <lineage>
        <taxon>Eukaryota</taxon>
        <taxon>Fungi</taxon>
        <taxon>Dikarya</taxon>
        <taxon>Ascomycota</taxon>
        <taxon>Pezizomycotina</taxon>
        <taxon>Eurotiomycetes</taxon>
        <taxon>Chaetothyriomycetidae</taxon>
        <taxon>Chaetothyriales</taxon>
        <taxon>Herpotrichiellaceae</taxon>
        <taxon>Fonsecaea</taxon>
    </lineage>
</organism>
<evidence type="ECO:0000313" key="11">
    <source>
        <dbReference type="EMBL" id="KIW74640.1"/>
    </source>
</evidence>
<dbReference type="Proteomes" id="UP000053029">
    <property type="component" value="Unassembled WGS sequence"/>
</dbReference>
<protein>
    <recommendedName>
        <fullName evidence="10">Xylanolytic transcriptional activator regulatory domain-containing protein</fullName>
    </recommendedName>
</protein>
<dbReference type="GO" id="GO:0008270">
    <property type="term" value="F:zinc ion binding"/>
    <property type="evidence" value="ECO:0007669"/>
    <property type="project" value="InterPro"/>
</dbReference>
<dbReference type="Pfam" id="PF04082">
    <property type="entry name" value="Fungal_trans"/>
    <property type="match status" value="1"/>
</dbReference>
<evidence type="ECO:0000256" key="5">
    <source>
        <dbReference type="ARBA" id="ARBA00023015"/>
    </source>
</evidence>
<dbReference type="SMART" id="SM00906">
    <property type="entry name" value="Fungal_trans"/>
    <property type="match status" value="1"/>
</dbReference>
<dbReference type="InterPro" id="IPR051104">
    <property type="entry name" value="FAD_monoxygenase"/>
</dbReference>
<evidence type="ECO:0000313" key="12">
    <source>
        <dbReference type="Proteomes" id="UP000053029"/>
    </source>
</evidence>
<evidence type="ECO:0000256" key="1">
    <source>
        <dbReference type="ARBA" id="ARBA00022630"/>
    </source>
</evidence>
<dbReference type="SUPFAM" id="SSF51905">
    <property type="entry name" value="FAD/NAD(P)-binding domain"/>
    <property type="match status" value="1"/>
</dbReference>
<dbReference type="SUPFAM" id="SSF57701">
    <property type="entry name" value="Zn2/Cys6 DNA-binding domain"/>
    <property type="match status" value="1"/>
</dbReference>
<name>A0A0D2G7C6_9EURO</name>
<dbReference type="CDD" id="cd00067">
    <property type="entry name" value="GAL4"/>
    <property type="match status" value="1"/>
</dbReference>
<dbReference type="HOGENOM" id="CLU_282277_0_0_1"/>